<accession>A0A3S3U9A4</accession>
<comment type="caution">
    <text evidence="2">The sequence shown here is derived from an EMBL/GenBank/DDBJ whole genome shotgun (WGS) entry which is preliminary data.</text>
</comment>
<proteinExistence type="predicted"/>
<feature type="transmembrane region" description="Helical" evidence="1">
    <location>
        <begin position="143"/>
        <end position="163"/>
    </location>
</feature>
<feature type="transmembrane region" description="Helical" evidence="1">
    <location>
        <begin position="175"/>
        <end position="195"/>
    </location>
</feature>
<dbReference type="Proteomes" id="UP000287853">
    <property type="component" value="Unassembled WGS sequence"/>
</dbReference>
<keyword evidence="3" id="KW-1185">Reference proteome</keyword>
<keyword evidence="1" id="KW-0812">Transmembrane</keyword>
<feature type="transmembrane region" description="Helical" evidence="1">
    <location>
        <begin position="296"/>
        <end position="319"/>
    </location>
</feature>
<feature type="transmembrane region" description="Helical" evidence="1">
    <location>
        <begin position="96"/>
        <end position="114"/>
    </location>
</feature>
<dbReference type="EMBL" id="MTKO01000083">
    <property type="protein sequence ID" value="RWX45073.1"/>
    <property type="molecule type" value="Genomic_DNA"/>
</dbReference>
<protein>
    <submittedName>
        <fullName evidence="2">Oligosaccharide repeat unit polymerase</fullName>
    </submittedName>
</protein>
<reference evidence="2 3" key="1">
    <citation type="submission" date="2017-01" db="EMBL/GenBank/DDBJ databases">
        <title>The cable genome- insights into the physiology and evolution of filamentous bacteria capable of sulfide oxidation via long distance electron transfer.</title>
        <authorList>
            <person name="Schreiber L."/>
            <person name="Bjerg J.T."/>
            <person name="Boggild A."/>
            <person name="Van De Vossenberg J."/>
            <person name="Meysman F."/>
            <person name="Nielsen L.P."/>
            <person name="Schramm A."/>
            <person name="Kjeldsen K.U."/>
        </authorList>
    </citation>
    <scope>NUCLEOTIDE SEQUENCE [LARGE SCALE GENOMIC DNA]</scope>
    <source>
        <strain evidence="2">MCF</strain>
    </source>
</reference>
<gene>
    <name evidence="2" type="ORF">H206_02381</name>
</gene>
<feature type="transmembrane region" description="Helical" evidence="1">
    <location>
        <begin position="44"/>
        <end position="66"/>
    </location>
</feature>
<evidence type="ECO:0000313" key="2">
    <source>
        <dbReference type="EMBL" id="RWX45073.1"/>
    </source>
</evidence>
<keyword evidence="1" id="KW-0472">Membrane</keyword>
<evidence type="ECO:0000313" key="3">
    <source>
        <dbReference type="Proteomes" id="UP000287853"/>
    </source>
</evidence>
<feature type="transmembrane region" description="Helical" evidence="1">
    <location>
        <begin position="6"/>
        <end position="23"/>
    </location>
</feature>
<feature type="transmembrane region" description="Helical" evidence="1">
    <location>
        <begin position="121"/>
        <end position="137"/>
    </location>
</feature>
<organism evidence="2 3">
    <name type="scientific">Candidatus Electrothrix aarhusensis</name>
    <dbReference type="NCBI Taxonomy" id="1859131"/>
    <lineage>
        <taxon>Bacteria</taxon>
        <taxon>Pseudomonadati</taxon>
        <taxon>Thermodesulfobacteriota</taxon>
        <taxon>Desulfobulbia</taxon>
        <taxon>Desulfobulbales</taxon>
        <taxon>Desulfobulbaceae</taxon>
        <taxon>Candidatus Electrothrix</taxon>
    </lineage>
</organism>
<keyword evidence="1" id="KW-1133">Transmembrane helix</keyword>
<dbReference type="AlphaFoldDB" id="A0A3S3U9A4"/>
<name>A0A3S3U9A4_9BACT</name>
<evidence type="ECO:0000256" key="1">
    <source>
        <dbReference type="SAM" id="Phobius"/>
    </source>
</evidence>
<sequence>MVLFDNINLFVFSSCLSIAFLTFRRGKQLHSPVDTIKEQYVNRLIRKYIIVLSVISSIAIFMNWVILIRMFGSIRGVLGNANLIYTMRVDGESFRAIPYLNTLLFSASALAGIYFERTKKIGLVLLLPLLLAVLDSLTSMGRVYIICAVMLYINPIIISYGIKHKSNLSISRVKVFTVIILSITILLASTSIRLIRGGNIRKAEHKSKFLTMIGPYGEAVLTSGVDYLAGPVATFSACLDYDRVTLGKGPLPGMQTISPFFRVLSKLNLVPEISYYETFINVGDRFMNTGTYLKDIFIDFGFLGIIIIPFSSVGLLCLAGKN</sequence>